<feature type="domain" description="Leucine-binding protein" evidence="2">
    <location>
        <begin position="48"/>
        <end position="148"/>
    </location>
</feature>
<feature type="non-terminal residue" evidence="3">
    <location>
        <position position="1"/>
    </location>
</feature>
<protein>
    <recommendedName>
        <fullName evidence="2">Leucine-binding protein domain-containing protein</fullName>
    </recommendedName>
</protein>
<comment type="caution">
    <text evidence="3">The sequence shown here is derived from an EMBL/GenBank/DDBJ whole genome shotgun (WGS) entry which is preliminary data.</text>
</comment>
<organism evidence="3">
    <name type="scientific">marine sediment metagenome</name>
    <dbReference type="NCBI Taxonomy" id="412755"/>
    <lineage>
        <taxon>unclassified sequences</taxon>
        <taxon>metagenomes</taxon>
        <taxon>ecological metagenomes</taxon>
    </lineage>
</organism>
<dbReference type="InterPro" id="IPR028081">
    <property type="entry name" value="Leu-bd"/>
</dbReference>
<dbReference type="AlphaFoldDB" id="X1MK72"/>
<dbReference type="EMBL" id="BARV01015630">
    <property type="protein sequence ID" value="GAI32022.1"/>
    <property type="molecule type" value="Genomic_DNA"/>
</dbReference>
<dbReference type="InterPro" id="IPR051010">
    <property type="entry name" value="BCAA_transport"/>
</dbReference>
<reference evidence="3" key="1">
    <citation type="journal article" date="2014" name="Front. Microbiol.">
        <title>High frequency of phylogenetically diverse reductive dehalogenase-homologous genes in deep subseafloor sedimentary metagenomes.</title>
        <authorList>
            <person name="Kawai M."/>
            <person name="Futagami T."/>
            <person name="Toyoda A."/>
            <person name="Takaki Y."/>
            <person name="Nishi S."/>
            <person name="Hori S."/>
            <person name="Arai W."/>
            <person name="Tsubouchi T."/>
            <person name="Morono Y."/>
            <person name="Uchiyama I."/>
            <person name="Ito T."/>
            <person name="Fujiyama A."/>
            <person name="Inagaki F."/>
            <person name="Takami H."/>
        </authorList>
    </citation>
    <scope>NUCLEOTIDE SEQUENCE</scope>
    <source>
        <strain evidence="3">Expedition CK06-06</strain>
    </source>
</reference>
<gene>
    <name evidence="3" type="ORF">S06H3_26990</name>
</gene>
<sequence>HMKKKILLISLALLLAMSLVVIGCPAPENGVEPPPENGVEPPPGTLILKIGATFPMSSPYGYNTEKGYRILVKLFNDAGGFVVQGQRYMLEYISYDDQYTAEGGRAGVERLIYVDGVRHIVGMVGSAPVLGAIPVTEAEKIILMADCTTTTFLEPPLVDSIISAA</sequence>
<dbReference type="Pfam" id="PF13458">
    <property type="entry name" value="Peripla_BP_6"/>
    <property type="match status" value="1"/>
</dbReference>
<proteinExistence type="predicted"/>
<dbReference type="SUPFAM" id="SSF53822">
    <property type="entry name" value="Periplasmic binding protein-like I"/>
    <property type="match status" value="1"/>
</dbReference>
<dbReference type="PANTHER" id="PTHR30483:SF6">
    <property type="entry name" value="PERIPLASMIC BINDING PROTEIN OF ABC TRANSPORTER FOR NATURAL AMINO ACIDS"/>
    <property type="match status" value="1"/>
</dbReference>
<keyword evidence="1" id="KW-0732">Signal</keyword>
<evidence type="ECO:0000313" key="3">
    <source>
        <dbReference type="EMBL" id="GAI32022.1"/>
    </source>
</evidence>
<dbReference type="InterPro" id="IPR028082">
    <property type="entry name" value="Peripla_BP_I"/>
</dbReference>
<name>X1MK72_9ZZZZ</name>
<evidence type="ECO:0000259" key="2">
    <source>
        <dbReference type="Pfam" id="PF13458"/>
    </source>
</evidence>
<accession>X1MK72</accession>
<dbReference type="PANTHER" id="PTHR30483">
    <property type="entry name" value="LEUCINE-SPECIFIC-BINDING PROTEIN"/>
    <property type="match status" value="1"/>
</dbReference>
<evidence type="ECO:0000256" key="1">
    <source>
        <dbReference type="ARBA" id="ARBA00022729"/>
    </source>
</evidence>
<dbReference type="Gene3D" id="3.40.50.2300">
    <property type="match status" value="1"/>
</dbReference>